<gene>
    <name evidence="2" type="ORF">KOF26_07285</name>
</gene>
<keyword evidence="3" id="KW-1185">Reference proteome</keyword>
<dbReference type="Pfam" id="PF13545">
    <property type="entry name" value="HTH_Crp_2"/>
    <property type="match status" value="1"/>
</dbReference>
<reference evidence="2 3" key="1">
    <citation type="submission" date="2021-06" db="EMBL/GenBank/DDBJ databases">
        <title>Sphingomonas sp. XMGL2, whole genome shotgun sequencing project.</title>
        <authorList>
            <person name="Zhao G."/>
            <person name="Shen L."/>
        </authorList>
    </citation>
    <scope>NUCLEOTIDE SEQUENCE [LARGE SCALE GENOMIC DNA]</scope>
    <source>
        <strain evidence="2 3">XMGL2</strain>
    </source>
</reference>
<evidence type="ECO:0000313" key="2">
    <source>
        <dbReference type="EMBL" id="MBU3077669.1"/>
    </source>
</evidence>
<dbReference type="PROSITE" id="PS51063">
    <property type="entry name" value="HTH_CRP_2"/>
    <property type="match status" value="1"/>
</dbReference>
<dbReference type="InterPro" id="IPR012318">
    <property type="entry name" value="HTH_CRP"/>
</dbReference>
<sequence>MAAHHPGIAEAFWRDCVVDGSMFSEWVVNVGRRDALSRLAHLFCEMAIRNERAGKGNRRAFPLAITQIDLGDATGLTSVHVNRTLRELRIQGIAAISAGTVRIDNWDRLMAVEDFDEAYMLLDGPSPRITEHA</sequence>
<comment type="caution">
    <text evidence="2">The sequence shown here is derived from an EMBL/GenBank/DDBJ whole genome shotgun (WGS) entry which is preliminary data.</text>
</comment>
<dbReference type="Proteomes" id="UP000776276">
    <property type="component" value="Unassembled WGS sequence"/>
</dbReference>
<evidence type="ECO:0000259" key="1">
    <source>
        <dbReference type="PROSITE" id="PS51063"/>
    </source>
</evidence>
<proteinExistence type="predicted"/>
<feature type="domain" description="HTH crp-type" evidence="1">
    <location>
        <begin position="33"/>
        <end position="107"/>
    </location>
</feature>
<organism evidence="2 3">
    <name type="scientific">Sphingomonas quercus</name>
    <dbReference type="NCBI Taxonomy" id="2842451"/>
    <lineage>
        <taxon>Bacteria</taxon>
        <taxon>Pseudomonadati</taxon>
        <taxon>Pseudomonadota</taxon>
        <taxon>Alphaproteobacteria</taxon>
        <taxon>Sphingomonadales</taxon>
        <taxon>Sphingomonadaceae</taxon>
        <taxon>Sphingomonas</taxon>
    </lineage>
</organism>
<name>A0ABS6BH92_9SPHN</name>
<accession>A0ABS6BH92</accession>
<dbReference type="EMBL" id="JAHKRT010000003">
    <property type="protein sequence ID" value="MBU3077669.1"/>
    <property type="molecule type" value="Genomic_DNA"/>
</dbReference>
<protein>
    <submittedName>
        <fullName evidence="2">Crp/Fnr family transcriptional regulator</fullName>
    </submittedName>
</protein>
<dbReference type="RefSeq" id="WP_216322525.1">
    <property type="nucleotide sequence ID" value="NZ_JAHKRT010000003.1"/>
</dbReference>
<evidence type="ECO:0000313" key="3">
    <source>
        <dbReference type="Proteomes" id="UP000776276"/>
    </source>
</evidence>